<accession>W9SBC8</accession>
<dbReference type="EMBL" id="KE346350">
    <property type="protein sequence ID" value="EXC34518.1"/>
    <property type="molecule type" value="Genomic_DNA"/>
</dbReference>
<evidence type="ECO:0000313" key="3">
    <source>
        <dbReference type="Proteomes" id="UP000030645"/>
    </source>
</evidence>
<sequence length="81" mass="8724">MAYTYVIFAIGSKSGGRLAAVATMAACRSSTRRSSPRSAHRVSIDLRPPHRLARTSNRSCVQNRRGDVGATRALLVQGAPR</sequence>
<evidence type="ECO:0000313" key="2">
    <source>
        <dbReference type="EMBL" id="EXC34518.1"/>
    </source>
</evidence>
<dbReference type="AlphaFoldDB" id="W9SBC8"/>
<dbReference type="Proteomes" id="UP000030645">
    <property type="component" value="Unassembled WGS sequence"/>
</dbReference>
<proteinExistence type="predicted"/>
<organism evidence="2 3">
    <name type="scientific">Morus notabilis</name>
    <dbReference type="NCBI Taxonomy" id="981085"/>
    <lineage>
        <taxon>Eukaryota</taxon>
        <taxon>Viridiplantae</taxon>
        <taxon>Streptophyta</taxon>
        <taxon>Embryophyta</taxon>
        <taxon>Tracheophyta</taxon>
        <taxon>Spermatophyta</taxon>
        <taxon>Magnoliopsida</taxon>
        <taxon>eudicotyledons</taxon>
        <taxon>Gunneridae</taxon>
        <taxon>Pentapetalae</taxon>
        <taxon>rosids</taxon>
        <taxon>fabids</taxon>
        <taxon>Rosales</taxon>
        <taxon>Moraceae</taxon>
        <taxon>Moreae</taxon>
        <taxon>Morus</taxon>
    </lineage>
</organism>
<keyword evidence="3" id="KW-1185">Reference proteome</keyword>
<gene>
    <name evidence="2" type="ORF">L484_019115</name>
</gene>
<feature type="region of interest" description="Disordered" evidence="1">
    <location>
        <begin position="29"/>
        <end position="64"/>
    </location>
</feature>
<protein>
    <submittedName>
        <fullName evidence="2">Uncharacterized protein</fullName>
    </submittedName>
</protein>
<evidence type="ECO:0000256" key="1">
    <source>
        <dbReference type="SAM" id="MobiDB-lite"/>
    </source>
</evidence>
<reference evidence="3" key="1">
    <citation type="submission" date="2013-01" db="EMBL/GenBank/DDBJ databases">
        <title>Draft Genome Sequence of a Mulberry Tree, Morus notabilis C.K. Schneid.</title>
        <authorList>
            <person name="He N."/>
            <person name="Zhao S."/>
        </authorList>
    </citation>
    <scope>NUCLEOTIDE SEQUENCE</scope>
</reference>
<feature type="compositionally biased region" description="Basic residues" evidence="1">
    <location>
        <begin position="30"/>
        <end position="40"/>
    </location>
</feature>
<name>W9SBC8_9ROSA</name>